<dbReference type="CDD" id="cd01086">
    <property type="entry name" value="MetAP1"/>
    <property type="match status" value="1"/>
</dbReference>
<dbReference type="GO" id="GO:0070006">
    <property type="term" value="F:metalloaminopeptidase activity"/>
    <property type="evidence" value="ECO:0007669"/>
    <property type="project" value="UniProtKB-UniRule"/>
</dbReference>
<gene>
    <name evidence="8" type="ORF">TOLI1172_LOCUS3062</name>
</gene>
<dbReference type="GO" id="GO:0005829">
    <property type="term" value="C:cytosol"/>
    <property type="evidence" value="ECO:0007669"/>
    <property type="project" value="TreeGrafter"/>
</dbReference>
<dbReference type="InterPro" id="IPR000994">
    <property type="entry name" value="Pept_M24"/>
</dbReference>
<dbReference type="PANTHER" id="PTHR43330:SF7">
    <property type="entry name" value="METHIONINE AMINOPEPTIDASE 1"/>
    <property type="match status" value="1"/>
</dbReference>
<keyword evidence="2 5" id="KW-0645">Protease</keyword>
<evidence type="ECO:0000256" key="5">
    <source>
        <dbReference type="HAMAP-Rule" id="MF_03174"/>
    </source>
</evidence>
<comment type="catalytic activity">
    <reaction evidence="5 6">
        <text>Release of N-terminal amino acids, preferentially methionine, from peptides and arylamides.</text>
        <dbReference type="EC" id="3.4.11.18"/>
    </reaction>
</comment>
<dbReference type="PROSITE" id="PS00680">
    <property type="entry name" value="MAP_1"/>
    <property type="match status" value="1"/>
</dbReference>
<feature type="binding site" evidence="5">
    <location>
        <position position="175"/>
    </location>
    <ligand>
        <name>substrate</name>
    </ligand>
</feature>
<comment type="cofactor">
    <cofactor evidence="5">
        <name>Co(2+)</name>
        <dbReference type="ChEBI" id="CHEBI:48828"/>
    </cofactor>
    <cofactor evidence="5">
        <name>Zn(2+)</name>
        <dbReference type="ChEBI" id="CHEBI:29105"/>
    </cofactor>
    <cofactor evidence="5">
        <name>Mn(2+)</name>
        <dbReference type="ChEBI" id="CHEBI:29035"/>
    </cofactor>
    <cofactor evidence="5">
        <name>Fe(2+)</name>
        <dbReference type="ChEBI" id="CHEBI:29033"/>
    </cofactor>
    <text evidence="5">Binds 2 divalent metal cations per subunit. Has a high-affinity and a low affinity metal-binding site. The true nature of the physiological cofactor is under debate. The enzyme is active with cobalt, zinc, manganese or divalent iron ions. Most likely, methionine aminopeptidases function as mononuclear Fe(2+)-metalloproteases under physiological conditions, and the catalytically relevant metal-binding site has been assigned to the histidine-containing high-affinity site.</text>
</comment>
<dbReference type="NCBIfam" id="TIGR00500">
    <property type="entry name" value="met_pdase_I"/>
    <property type="match status" value="1"/>
</dbReference>
<protein>
    <recommendedName>
        <fullName evidence="6">Methionine aminopeptidase</fullName>
        <ecNumber evidence="6">3.4.11.18</ecNumber>
    </recommendedName>
</protein>
<dbReference type="GO" id="GO:0006508">
    <property type="term" value="P:proteolysis"/>
    <property type="evidence" value="ECO:0007669"/>
    <property type="project" value="UniProtKB-KW"/>
</dbReference>
<dbReference type="EMBL" id="HBFP01004309">
    <property type="protein sequence ID" value="CAD8818673.1"/>
    <property type="molecule type" value="Transcribed_RNA"/>
</dbReference>
<evidence type="ECO:0000256" key="4">
    <source>
        <dbReference type="ARBA" id="ARBA00022801"/>
    </source>
</evidence>
<sequence>MFIISHNLNIRSSISLRCNACNTHFLTMKQKSNKPQKRTNSTLLSALGFGKPAFKYTGSIRPGTITPQRLPSSLPPSIILPNYAHDGIPKTINTKTPWEIEVKDEETIANMKVAAKVAREVLDIAGKHVKVGVSTEELDQIVFEETIKRNAYPSPLNYHGFPKSCCTSINEIVCHGIPSSTTILNDGDIVNIDVTCYIHGVHGDMSETFLVGENVDETGKLLVKAAWECMEKGIESVEIGKGYNELGEVIEKHAKEYGFSSVRNFCGHGIGSYFHGNPNVLHYKNTEPNGKIAVGHTFTVEPMICEGTARNVMWPDKWTAATADGKRSAQFEHTVLVTENGPVRLTDRIIGKSQKFWWE</sequence>
<keyword evidence="1 5" id="KW-0031">Aminopeptidase</keyword>
<feature type="binding site" evidence="5">
    <location>
        <position position="301"/>
    </location>
    <ligand>
        <name>a divalent metal cation</name>
        <dbReference type="ChEBI" id="CHEBI:60240"/>
        <label>2</label>
        <note>catalytic</note>
    </ligand>
</feature>
<feature type="binding site" evidence="5">
    <location>
        <position position="204"/>
    </location>
    <ligand>
        <name>a divalent metal cation</name>
        <dbReference type="ChEBI" id="CHEBI:60240"/>
        <label>2</label>
        <note>catalytic</note>
    </ligand>
</feature>
<accession>A0A7S0ZDU9</accession>
<dbReference type="InterPro" id="IPR036005">
    <property type="entry name" value="Creatinase/aminopeptidase-like"/>
</dbReference>
<dbReference type="EC" id="3.4.11.18" evidence="6"/>
<feature type="binding site" evidence="5">
    <location>
        <position position="204"/>
    </location>
    <ligand>
        <name>a divalent metal cation</name>
        <dbReference type="ChEBI" id="CHEBI:60240"/>
        <label>1</label>
    </ligand>
</feature>
<feature type="binding site" evidence="5">
    <location>
        <position position="275"/>
    </location>
    <ligand>
        <name>substrate</name>
    </ligand>
</feature>
<dbReference type="PRINTS" id="PR00599">
    <property type="entry name" value="MAPEPTIDASE"/>
</dbReference>
<dbReference type="AlphaFoldDB" id="A0A7S0ZDU9"/>
<reference evidence="8" key="1">
    <citation type="submission" date="2021-01" db="EMBL/GenBank/DDBJ databases">
        <authorList>
            <person name="Corre E."/>
            <person name="Pelletier E."/>
            <person name="Niang G."/>
            <person name="Scheremetjew M."/>
            <person name="Finn R."/>
            <person name="Kale V."/>
            <person name="Holt S."/>
            <person name="Cochrane G."/>
            <person name="Meng A."/>
            <person name="Brown T."/>
            <person name="Cohen L."/>
        </authorList>
    </citation>
    <scope>NUCLEOTIDE SEQUENCE</scope>
    <source>
        <strain evidence="8">CCMP3278</strain>
    </source>
</reference>
<feature type="domain" description="Peptidase M24" evidence="7">
    <location>
        <begin position="110"/>
        <end position="339"/>
    </location>
</feature>
<evidence type="ECO:0000256" key="3">
    <source>
        <dbReference type="ARBA" id="ARBA00022723"/>
    </source>
</evidence>
<feature type="binding site" evidence="5">
    <location>
        <position position="193"/>
    </location>
    <ligand>
        <name>a divalent metal cation</name>
        <dbReference type="ChEBI" id="CHEBI:60240"/>
        <label>1</label>
    </ligand>
</feature>
<evidence type="ECO:0000256" key="2">
    <source>
        <dbReference type="ARBA" id="ARBA00022670"/>
    </source>
</evidence>
<feature type="binding site" evidence="5">
    <location>
        <position position="332"/>
    </location>
    <ligand>
        <name>a divalent metal cation</name>
        <dbReference type="ChEBI" id="CHEBI:60240"/>
        <label>1</label>
    </ligand>
</feature>
<keyword evidence="3 5" id="KW-0479">Metal-binding</keyword>
<feature type="binding site" evidence="5">
    <location>
        <position position="332"/>
    </location>
    <ligand>
        <name>a divalent metal cation</name>
        <dbReference type="ChEBI" id="CHEBI:60240"/>
        <label>2</label>
        <note>catalytic</note>
    </ligand>
</feature>
<dbReference type="GO" id="GO:0004239">
    <property type="term" value="F:initiator methionyl aminopeptidase activity"/>
    <property type="evidence" value="ECO:0007669"/>
    <property type="project" value="UniProtKB-UniRule"/>
</dbReference>
<dbReference type="Gene3D" id="3.90.230.10">
    <property type="entry name" value="Creatinase/methionine aminopeptidase superfamily"/>
    <property type="match status" value="1"/>
</dbReference>
<comment type="similarity">
    <text evidence="5">Belongs to the peptidase M24A family. Methionine aminopeptidase type 1 subfamily.</text>
</comment>
<evidence type="ECO:0000256" key="6">
    <source>
        <dbReference type="RuleBase" id="RU003653"/>
    </source>
</evidence>
<dbReference type="GO" id="GO:0046872">
    <property type="term" value="F:metal ion binding"/>
    <property type="evidence" value="ECO:0007669"/>
    <property type="project" value="UniProtKB-UniRule"/>
</dbReference>
<evidence type="ECO:0000313" key="8">
    <source>
        <dbReference type="EMBL" id="CAD8818673.1"/>
    </source>
</evidence>
<keyword evidence="4 5" id="KW-0378">Hydrolase</keyword>
<dbReference type="InterPro" id="IPR002467">
    <property type="entry name" value="Pept_M24A_MAP1"/>
</dbReference>
<proteinExistence type="inferred from homology"/>
<feature type="binding site" evidence="5">
    <location>
        <position position="268"/>
    </location>
    <ligand>
        <name>a divalent metal cation</name>
        <dbReference type="ChEBI" id="CHEBI:60240"/>
        <label>2</label>
        <note>catalytic</note>
    </ligand>
</feature>
<dbReference type="PANTHER" id="PTHR43330">
    <property type="entry name" value="METHIONINE AMINOPEPTIDASE"/>
    <property type="match status" value="1"/>
</dbReference>
<comment type="function">
    <text evidence="6">Cotranslationally removes the N-terminal methionine from nascent proteins. The N-terminal methionine is often cleaved when the second residue in the primary sequence is small and uncharged (Met-Ala-, Cys, Gly, Pro, Ser, Thr, or Val).</text>
</comment>
<dbReference type="SUPFAM" id="SSF55920">
    <property type="entry name" value="Creatinase/aminopeptidase"/>
    <property type="match status" value="1"/>
</dbReference>
<organism evidence="8">
    <name type="scientific">Timspurckia oligopyrenoides</name>
    <dbReference type="NCBI Taxonomy" id="708627"/>
    <lineage>
        <taxon>Eukaryota</taxon>
        <taxon>Rhodophyta</taxon>
        <taxon>Bangiophyceae</taxon>
        <taxon>Porphyridiales</taxon>
        <taxon>Porphyridiaceae</taxon>
        <taxon>Timspurckia</taxon>
    </lineage>
</organism>
<dbReference type="Pfam" id="PF00557">
    <property type="entry name" value="Peptidase_M24"/>
    <property type="match status" value="1"/>
</dbReference>
<dbReference type="HAMAP" id="MF_01974">
    <property type="entry name" value="MetAP_1"/>
    <property type="match status" value="1"/>
</dbReference>
<evidence type="ECO:0000259" key="7">
    <source>
        <dbReference type="Pfam" id="PF00557"/>
    </source>
</evidence>
<dbReference type="InterPro" id="IPR001714">
    <property type="entry name" value="Pept_M24_MAP"/>
</dbReference>
<name>A0A7S0ZDU9_9RHOD</name>
<evidence type="ECO:0000256" key="1">
    <source>
        <dbReference type="ARBA" id="ARBA00022438"/>
    </source>
</evidence>